<evidence type="ECO:0000259" key="1">
    <source>
        <dbReference type="Pfam" id="PF12867"/>
    </source>
</evidence>
<gene>
    <name evidence="2" type="ORF">AB3N04_07140</name>
</gene>
<dbReference type="InterPro" id="IPR024775">
    <property type="entry name" value="DinB-like"/>
</dbReference>
<dbReference type="InterPro" id="IPR034660">
    <property type="entry name" value="DinB/YfiT-like"/>
</dbReference>
<protein>
    <submittedName>
        <fullName evidence="2">DinB family protein</fullName>
    </submittedName>
</protein>
<reference evidence="2" key="1">
    <citation type="submission" date="2024-07" db="EMBL/GenBank/DDBJ databases">
        <title>Identification and characteristics of an arsenic-resistant bacterial isolate, which belongs to a novel species.</title>
        <authorList>
            <person name="Juszczyk A."/>
            <person name="Kowalczyk A."/>
            <person name="Was K."/>
            <person name="Kosowicz W."/>
            <person name="Budzyn A."/>
            <person name="Latowski D."/>
        </authorList>
    </citation>
    <scope>NUCLEOTIDE SEQUENCE</scope>
    <source>
        <strain evidence="2">As8PL</strain>
    </source>
</reference>
<accession>A0AB39BWA7</accession>
<dbReference type="SUPFAM" id="SSF109854">
    <property type="entry name" value="DinB/YfiT-like putative metalloenzymes"/>
    <property type="match status" value="1"/>
</dbReference>
<sequence length="156" mass="18336">MNAYCKSALHQIQIAINSIIAIMHELNSDDLQSRPTDMKYSIGELLQHISLLPKADYKISNGATEEEMSAFYSEHSFHTIKEIEGALINHYQFLEKRYQTYTDRELQEKVVSYWGATYSRYEWLLQIVSHLYHHRGQLHAMLVHCCRKDPQISLFE</sequence>
<organism evidence="2">
    <name type="scientific">Alkalihalophilus sp. As8PL</name>
    <dbReference type="NCBI Taxonomy" id="3237103"/>
    <lineage>
        <taxon>Bacteria</taxon>
        <taxon>Bacillati</taxon>
        <taxon>Bacillota</taxon>
        <taxon>Bacilli</taxon>
        <taxon>Bacillales</taxon>
        <taxon>Bacillaceae</taxon>
        <taxon>Alkalihalophilus</taxon>
    </lineage>
</organism>
<name>A0AB39BWA7_9BACI</name>
<dbReference type="Pfam" id="PF12867">
    <property type="entry name" value="DinB_2"/>
    <property type="match status" value="1"/>
</dbReference>
<dbReference type="Gene3D" id="1.20.120.450">
    <property type="entry name" value="dinb family like domain"/>
    <property type="match status" value="1"/>
</dbReference>
<evidence type="ECO:0000313" key="2">
    <source>
        <dbReference type="EMBL" id="XDI38089.1"/>
    </source>
</evidence>
<dbReference type="AlphaFoldDB" id="A0AB39BWA7"/>
<dbReference type="RefSeq" id="WP_368505414.1">
    <property type="nucleotide sequence ID" value="NZ_CP162551.1"/>
</dbReference>
<dbReference type="EMBL" id="CP162551">
    <property type="protein sequence ID" value="XDI38089.1"/>
    <property type="molecule type" value="Genomic_DNA"/>
</dbReference>
<feature type="domain" description="DinB-like" evidence="1">
    <location>
        <begin position="16"/>
        <end position="138"/>
    </location>
</feature>
<proteinExistence type="predicted"/>